<dbReference type="PANTHER" id="PTHR32060:SF22">
    <property type="entry name" value="CARBOXYL-TERMINAL-PROCESSING PEPTIDASE 3, CHLOROPLASTIC"/>
    <property type="match status" value="1"/>
</dbReference>
<dbReference type="InterPro" id="IPR029045">
    <property type="entry name" value="ClpP/crotonase-like_dom_sf"/>
</dbReference>
<comment type="caution">
    <text evidence="2">The sequence shown here is derived from an EMBL/GenBank/DDBJ whole genome shotgun (WGS) entry which is preliminary data.</text>
</comment>
<dbReference type="EMBL" id="JAEMEF010000015">
    <property type="protein sequence ID" value="MBL7560894.1"/>
    <property type="molecule type" value="Genomic_DNA"/>
</dbReference>
<dbReference type="Pfam" id="PF03572">
    <property type="entry name" value="Peptidase_S41"/>
    <property type="match status" value="1"/>
</dbReference>
<dbReference type="Gene3D" id="3.90.226.10">
    <property type="entry name" value="2-enoyl-CoA Hydratase, Chain A, domain 1"/>
    <property type="match status" value="1"/>
</dbReference>
<evidence type="ECO:0000313" key="3">
    <source>
        <dbReference type="Proteomes" id="UP000605013"/>
    </source>
</evidence>
<gene>
    <name evidence="2" type="ORF">JAO71_13890</name>
</gene>
<name>A0ABS1WP36_9FLAO</name>
<dbReference type="PANTHER" id="PTHR32060">
    <property type="entry name" value="TAIL-SPECIFIC PROTEASE"/>
    <property type="match status" value="1"/>
</dbReference>
<dbReference type="Proteomes" id="UP000605013">
    <property type="component" value="Unassembled WGS sequence"/>
</dbReference>
<feature type="domain" description="Tail specific protease" evidence="1">
    <location>
        <begin position="363"/>
        <end position="530"/>
    </location>
</feature>
<dbReference type="InterPro" id="IPR005151">
    <property type="entry name" value="Tail-specific_protease"/>
</dbReference>
<dbReference type="PROSITE" id="PS51257">
    <property type="entry name" value="PROKAR_LIPOPROTEIN"/>
    <property type="match status" value="1"/>
</dbReference>
<protein>
    <recommendedName>
        <fullName evidence="1">Tail specific protease domain-containing protein</fullName>
    </recommendedName>
</protein>
<dbReference type="SUPFAM" id="SSF52096">
    <property type="entry name" value="ClpP/crotonase"/>
    <property type="match status" value="1"/>
</dbReference>
<evidence type="ECO:0000259" key="1">
    <source>
        <dbReference type="Pfam" id="PF03572"/>
    </source>
</evidence>
<sequence length="604" mass="69950">MKKANNYKSYKYKIPLLITSLILLFCSCKNNNNIISIDAPSQEFNISNKDSITHDLKLIKDKFYSFTIYQKGIDVVVYLMNSKNEILQEKDSPNGSYGSEQFYFYCENQDEYKLLIKPLNENKNTLKGKYTLAVSEVSKDTKITLDKSDYLKDFNTFKAIFEKANSGLYRYYSKQEVDSVFSVNKNKINNKTTYQEFYNLVWNVIDYTGSCHNNLRLPKYLKTLLYRKDIFFPIPIKYIDGKLYSNINYNNIPAGAEILSVNGIKATDFSNQISKYRSTDGINQTSKYNFIQTNWAPLYIYHAYGEKNEFNIIYKYNTETTSVVLKSINFNNYLKNYNKRHSKVYDTKVNDAYQYRYIDSLHVGVLSIKSFDLGEKGNESFKKYESFLDSVFISLKDKKNLIVDIRGNGGGSGDALMLLTSYLSNRSVKENIGAYTLFNKIPFPEFYIGSVQNNEKILNDYVDDFKNGKYYQNSKFNPLWKPNKNNYKKHFILLIDPFVASAASHFAAHIKSDKRATIIGEETGGAYYGHTGHFPVLYILPNSKLELSFSVVNLEQDVIKIAEEKFGNGVMPDIEIVQNHEDFMENKDTQLNFAFDFVKKKTQK</sequence>
<reference evidence="2 3" key="1">
    <citation type="submission" date="2020-12" db="EMBL/GenBank/DDBJ databases">
        <title>Olleya sediminilitoris sp. nov., isolated from a tidal flat.</title>
        <authorList>
            <person name="Park S."/>
            <person name="Yoon J.-H."/>
        </authorList>
    </citation>
    <scope>NUCLEOTIDE SEQUENCE [LARGE SCALE GENOMIC DNA]</scope>
    <source>
        <strain evidence="2 3">YSTF-M6</strain>
    </source>
</reference>
<accession>A0ABS1WP36</accession>
<proteinExistence type="predicted"/>
<evidence type="ECO:0000313" key="2">
    <source>
        <dbReference type="EMBL" id="MBL7560894.1"/>
    </source>
</evidence>
<keyword evidence="3" id="KW-1185">Reference proteome</keyword>
<dbReference type="RefSeq" id="WP_203001402.1">
    <property type="nucleotide sequence ID" value="NZ_JAEMEF010000015.1"/>
</dbReference>
<organism evidence="2 3">
    <name type="scientific">Olleya sediminilitoris</name>
    <dbReference type="NCBI Taxonomy" id="2795739"/>
    <lineage>
        <taxon>Bacteria</taxon>
        <taxon>Pseudomonadati</taxon>
        <taxon>Bacteroidota</taxon>
        <taxon>Flavobacteriia</taxon>
        <taxon>Flavobacteriales</taxon>
        <taxon>Flavobacteriaceae</taxon>
    </lineage>
</organism>